<keyword evidence="1" id="KW-0472">Membrane</keyword>
<feature type="transmembrane region" description="Helical" evidence="1">
    <location>
        <begin position="69"/>
        <end position="86"/>
    </location>
</feature>
<feature type="transmembrane region" description="Helical" evidence="1">
    <location>
        <begin position="45"/>
        <end position="63"/>
    </location>
</feature>
<keyword evidence="1" id="KW-0812">Transmembrane</keyword>
<feature type="transmembrane region" description="Helical" evidence="1">
    <location>
        <begin position="13"/>
        <end position="33"/>
    </location>
</feature>
<keyword evidence="1" id="KW-1133">Transmembrane helix</keyword>
<evidence type="ECO:0000313" key="2">
    <source>
        <dbReference type="EMBL" id="MBB6561146.1"/>
    </source>
</evidence>
<proteinExistence type="predicted"/>
<dbReference type="AlphaFoldDB" id="A0A7X0PFY8"/>
<evidence type="ECO:0000256" key="1">
    <source>
        <dbReference type="SAM" id="Phobius"/>
    </source>
</evidence>
<accession>A0A7X0PFY8</accession>
<name>A0A7X0PFY8_9BURK</name>
<keyword evidence="3" id="KW-1185">Reference proteome</keyword>
<protein>
    <submittedName>
        <fullName evidence="2">Uncharacterized protein</fullName>
    </submittedName>
</protein>
<reference evidence="2 3" key="1">
    <citation type="submission" date="2020-08" db="EMBL/GenBank/DDBJ databases">
        <title>Functional genomics of gut bacteria from endangered species of beetles.</title>
        <authorList>
            <person name="Carlos-Shanley C."/>
        </authorList>
    </citation>
    <scope>NUCLEOTIDE SEQUENCE [LARGE SCALE GENOMIC DNA]</scope>
    <source>
        <strain evidence="2 3">S00198</strain>
    </source>
</reference>
<comment type="caution">
    <text evidence="2">The sequence shown here is derived from an EMBL/GenBank/DDBJ whole genome shotgun (WGS) entry which is preliminary data.</text>
</comment>
<sequence>MGPLDTLNHLLNFFAPAFAMAVLMALGSRVLRWKSGASHAAWKQFAIQLAVGCAVLLAGLVLLGRDGKMATYAALVVACATCQWWLGKGWKA</sequence>
<dbReference type="EMBL" id="JACHLK010000007">
    <property type="protein sequence ID" value="MBB6561146.1"/>
    <property type="molecule type" value="Genomic_DNA"/>
</dbReference>
<dbReference type="Proteomes" id="UP000575083">
    <property type="component" value="Unassembled WGS sequence"/>
</dbReference>
<gene>
    <name evidence="2" type="ORF">HNP48_003834</name>
</gene>
<dbReference type="RefSeq" id="WP_184859856.1">
    <property type="nucleotide sequence ID" value="NZ_JACHLK010000007.1"/>
</dbReference>
<evidence type="ECO:0000313" key="3">
    <source>
        <dbReference type="Proteomes" id="UP000575083"/>
    </source>
</evidence>
<organism evidence="2 3">
    <name type="scientific">Acidovorax soli</name>
    <dbReference type="NCBI Taxonomy" id="592050"/>
    <lineage>
        <taxon>Bacteria</taxon>
        <taxon>Pseudomonadati</taxon>
        <taxon>Pseudomonadota</taxon>
        <taxon>Betaproteobacteria</taxon>
        <taxon>Burkholderiales</taxon>
        <taxon>Comamonadaceae</taxon>
        <taxon>Acidovorax</taxon>
    </lineage>
</organism>